<feature type="region of interest" description="Disordered" evidence="1">
    <location>
        <begin position="214"/>
        <end position="243"/>
    </location>
</feature>
<dbReference type="PANTHER" id="PTHR47797:SF5">
    <property type="entry name" value="CELLOBIOSE DEHYDROGENASE CYTOCHROME DOMAIN-CONTAINING PROTEIN"/>
    <property type="match status" value="1"/>
</dbReference>
<dbReference type="SUPFAM" id="SSF49344">
    <property type="entry name" value="CBD9-like"/>
    <property type="match status" value="1"/>
</dbReference>
<dbReference type="InterPro" id="IPR054539">
    <property type="entry name" value="Beta-prop_PDH"/>
</dbReference>
<dbReference type="EMBL" id="ML994626">
    <property type="protein sequence ID" value="KAF2187601.1"/>
    <property type="molecule type" value="Genomic_DNA"/>
</dbReference>
<organism evidence="4 5">
    <name type="scientific">Zopfia rhizophila CBS 207.26</name>
    <dbReference type="NCBI Taxonomy" id="1314779"/>
    <lineage>
        <taxon>Eukaryota</taxon>
        <taxon>Fungi</taxon>
        <taxon>Dikarya</taxon>
        <taxon>Ascomycota</taxon>
        <taxon>Pezizomycotina</taxon>
        <taxon>Dothideomycetes</taxon>
        <taxon>Dothideomycetes incertae sedis</taxon>
        <taxon>Zopfiaceae</taxon>
        <taxon>Zopfia</taxon>
    </lineage>
</organism>
<evidence type="ECO:0000259" key="2">
    <source>
        <dbReference type="Pfam" id="PF16010"/>
    </source>
</evidence>
<name>A0A6A6E6Q7_9PEZI</name>
<dbReference type="Gene3D" id="2.120.10.30">
    <property type="entry name" value="TolB, C-terminal domain"/>
    <property type="match status" value="1"/>
</dbReference>
<dbReference type="CDD" id="cd09630">
    <property type="entry name" value="CDH_like_cytochrome"/>
    <property type="match status" value="1"/>
</dbReference>
<dbReference type="InterPro" id="IPR015920">
    <property type="entry name" value="Cellobiose_DH-like_cyt"/>
</dbReference>
<dbReference type="SUPFAM" id="SSF50952">
    <property type="entry name" value="Soluble quinoprotein glucose dehydrogenase"/>
    <property type="match status" value="1"/>
</dbReference>
<dbReference type="Pfam" id="PF22807">
    <property type="entry name" value="TrAA12"/>
    <property type="match status" value="1"/>
</dbReference>
<accession>A0A6A6E6Q7</accession>
<evidence type="ECO:0000256" key="1">
    <source>
        <dbReference type="SAM" id="MobiDB-lite"/>
    </source>
</evidence>
<feature type="domain" description="Cellobiose dehydrogenase-like cytochrome" evidence="2">
    <location>
        <begin position="26"/>
        <end position="202"/>
    </location>
</feature>
<reference evidence="4" key="1">
    <citation type="journal article" date="2020" name="Stud. Mycol.">
        <title>101 Dothideomycetes genomes: a test case for predicting lifestyles and emergence of pathogens.</title>
        <authorList>
            <person name="Haridas S."/>
            <person name="Albert R."/>
            <person name="Binder M."/>
            <person name="Bloem J."/>
            <person name="Labutti K."/>
            <person name="Salamov A."/>
            <person name="Andreopoulos B."/>
            <person name="Baker S."/>
            <person name="Barry K."/>
            <person name="Bills G."/>
            <person name="Bluhm B."/>
            <person name="Cannon C."/>
            <person name="Castanera R."/>
            <person name="Culley D."/>
            <person name="Daum C."/>
            <person name="Ezra D."/>
            <person name="Gonzalez J."/>
            <person name="Henrissat B."/>
            <person name="Kuo A."/>
            <person name="Liang C."/>
            <person name="Lipzen A."/>
            <person name="Lutzoni F."/>
            <person name="Magnuson J."/>
            <person name="Mondo S."/>
            <person name="Nolan M."/>
            <person name="Ohm R."/>
            <person name="Pangilinan J."/>
            <person name="Park H.-J."/>
            <person name="Ramirez L."/>
            <person name="Alfaro M."/>
            <person name="Sun H."/>
            <person name="Tritt A."/>
            <person name="Yoshinaga Y."/>
            <person name="Zwiers L.-H."/>
            <person name="Turgeon B."/>
            <person name="Goodwin S."/>
            <person name="Spatafora J."/>
            <person name="Crous P."/>
            <person name="Grigoriev I."/>
        </authorList>
    </citation>
    <scope>NUCLEOTIDE SEQUENCE</scope>
    <source>
        <strain evidence="4">CBS 207.26</strain>
    </source>
</reference>
<dbReference type="Gene3D" id="2.60.40.1210">
    <property type="entry name" value="Cellobiose dehydrogenase, cytochrome domain"/>
    <property type="match status" value="1"/>
</dbReference>
<dbReference type="OrthoDB" id="507128at2759"/>
<evidence type="ECO:0000259" key="3">
    <source>
        <dbReference type="Pfam" id="PF22807"/>
    </source>
</evidence>
<dbReference type="Proteomes" id="UP000800200">
    <property type="component" value="Unassembled WGS sequence"/>
</dbReference>
<dbReference type="InterPro" id="IPR011041">
    <property type="entry name" value="Quinoprot_gluc/sorb_DH_b-prop"/>
</dbReference>
<protein>
    <submittedName>
        <fullName evidence="4">Iron reductase domain protein</fullName>
    </submittedName>
</protein>
<feature type="domain" description="Pyrroloquinoline quinone-dependent pyranose dehydrogenase beta-propeller" evidence="3">
    <location>
        <begin position="257"/>
        <end position="650"/>
    </location>
</feature>
<evidence type="ECO:0000313" key="5">
    <source>
        <dbReference type="Proteomes" id="UP000800200"/>
    </source>
</evidence>
<dbReference type="PANTHER" id="PTHR47797">
    <property type="entry name" value="DEHYDROGENASE, PUTATIVE (AFU_ORTHOLOGUE AFUA_8G05805)-RELATED"/>
    <property type="match status" value="1"/>
</dbReference>
<keyword evidence="5" id="KW-1185">Reference proteome</keyword>
<gene>
    <name evidence="4" type="ORF">K469DRAFT_568759</name>
</gene>
<dbReference type="InterPro" id="IPR011042">
    <property type="entry name" value="6-blade_b-propeller_TolB-like"/>
</dbReference>
<dbReference type="AlphaFoldDB" id="A0A6A6E6Q7"/>
<dbReference type="Pfam" id="PF16010">
    <property type="entry name" value="CDH-cyt"/>
    <property type="match status" value="1"/>
</dbReference>
<evidence type="ECO:0000313" key="4">
    <source>
        <dbReference type="EMBL" id="KAF2187601.1"/>
    </source>
</evidence>
<sequence length="651" mass="69443">MRTVELVGSAAALASAVHAQAQSVKYHDSVTGIDFQTYSSPENGASFSIALPEKVDAAYDAILQIVSPKTNPWLGFAWGGHMIFNPLTVTWTNGNNVVHSSRYGTGLGLPQPYDGATYTLLKGSGTNATHFTVTLLIKGVTRWQDGEGNDVGLNGTGTAEFAWAKGGSAVNEPANNQSSFNIHQEYGKWTHDLNGARSSKFATWAAQVAVAPAPGASSQAPAPSSAAPSQPATTAPAKAAIPSSCPNGASPAFQNRLATGWKAVKVVGGLSAPRSIEFDTAGNMLVVQAGKGISIHGMNADGCVTSTKMLISQTNLNHGIAFSKDGKTLYASSANQVYKWTYDATAGAISGSSSVVVKGMFTGIHTTRTLAMHPSKNFLMVSHGSAENTDQPTINPKTGRSVVRGFDMDKVPSGGYNWVNDGWLVGYGMRNDVGITFDLNEHLWGVENSGDQFTRRVNNQNTDIHIDNPAEELHYIGDATKENTKWFGYPTCFTVWEPSVIRDATFKVGDQFLLQPNTTFKDADCAAKSVPASLGFQAHSAPIDLKFDAENKNLYITFHGSWNRQPTTGFKLINVPFTKGADGNYRPVADVSSNKGFEDIMWNPDVTGCVGNGPAMSSGCFRPAGLNFDKSGRLYMTSDTQSNAEIYVLGK</sequence>
<proteinExistence type="predicted"/>